<keyword evidence="3" id="KW-1185">Reference proteome</keyword>
<dbReference type="RefSeq" id="XP_031856413.1">
    <property type="nucleotide sequence ID" value="XM_032000522.1"/>
</dbReference>
<dbReference type="GeneID" id="43584622"/>
<gene>
    <name evidence="2" type="ORF">SAPINGB_P005808</name>
</gene>
<dbReference type="EMBL" id="CABVLU010000005">
    <property type="protein sequence ID" value="VVT57664.1"/>
    <property type="molecule type" value="Genomic_DNA"/>
</dbReference>
<organism evidence="2 3">
    <name type="scientific">Magnusiomyces paraingens</name>
    <dbReference type="NCBI Taxonomy" id="2606893"/>
    <lineage>
        <taxon>Eukaryota</taxon>
        <taxon>Fungi</taxon>
        <taxon>Dikarya</taxon>
        <taxon>Ascomycota</taxon>
        <taxon>Saccharomycotina</taxon>
        <taxon>Dipodascomycetes</taxon>
        <taxon>Dipodascales</taxon>
        <taxon>Dipodascaceae</taxon>
        <taxon>Magnusiomyces</taxon>
    </lineage>
</organism>
<reference evidence="2 3" key="1">
    <citation type="submission" date="2019-09" db="EMBL/GenBank/DDBJ databases">
        <authorList>
            <person name="Brejova B."/>
        </authorList>
    </citation>
    <scope>NUCLEOTIDE SEQUENCE [LARGE SCALE GENOMIC DNA]</scope>
</reference>
<feature type="compositionally biased region" description="Basic and acidic residues" evidence="1">
    <location>
        <begin position="1"/>
        <end position="32"/>
    </location>
</feature>
<proteinExistence type="predicted"/>
<protein>
    <submittedName>
        <fullName evidence="2">Uncharacterized protein</fullName>
    </submittedName>
</protein>
<sequence length="79" mass="9070">MEPAKNPEVKATEEVTKAPEHSCQCDENTKKQPEHHHHHHNILSEVLHHLAPEVETENISKGDKYATPNHDTVYLSQHH</sequence>
<dbReference type="AlphaFoldDB" id="A0A5E8C1Q4"/>
<evidence type="ECO:0000313" key="3">
    <source>
        <dbReference type="Proteomes" id="UP000398389"/>
    </source>
</evidence>
<dbReference type="Proteomes" id="UP000398389">
    <property type="component" value="Unassembled WGS sequence"/>
</dbReference>
<feature type="region of interest" description="Disordered" evidence="1">
    <location>
        <begin position="57"/>
        <end position="79"/>
    </location>
</feature>
<evidence type="ECO:0000313" key="2">
    <source>
        <dbReference type="EMBL" id="VVT57664.1"/>
    </source>
</evidence>
<feature type="region of interest" description="Disordered" evidence="1">
    <location>
        <begin position="1"/>
        <end position="43"/>
    </location>
</feature>
<accession>A0A5E8C1Q4</accession>
<name>A0A5E8C1Q4_9ASCO</name>
<evidence type="ECO:0000256" key="1">
    <source>
        <dbReference type="SAM" id="MobiDB-lite"/>
    </source>
</evidence>